<dbReference type="PANTHER" id="PTHR37326:SF1">
    <property type="entry name" value="BLL3975 PROTEIN"/>
    <property type="match status" value="1"/>
</dbReference>
<keyword evidence="2" id="KW-0479">Metal-binding</keyword>
<gene>
    <name evidence="6" type="ORF">SAMN04487772_102190</name>
</gene>
<evidence type="ECO:0000256" key="2">
    <source>
        <dbReference type="ARBA" id="ARBA00022723"/>
    </source>
</evidence>
<dbReference type="RefSeq" id="WP_092475760.1">
    <property type="nucleotide sequence ID" value="NZ_FOHN01000002.1"/>
</dbReference>
<sequence>MLKEEIFTLKAPYRQDMTIYGYSFGKGEDAACIVGATRGNEVQQLYACSQLVKTLTVLERKGGIVSNNRILVIPSVNHFSMNIEKRFWALDNSDINKMFPGNSSGETTDRIAAGVFEKVKGFNYGIQFASFHTPGEFIPHVRLMETGVENSSLANLFGLPFVVLRKPEPFDYGTLNYNWQVSGTSAFSVYTSSTDVIDEASASQSVASVLRFLKRMGIIKFNCHNGYIASIIEEDALMPVRVDVSGIYRRFKNPGDEVKFGDVLAEVADPMEGEVISQILAPSDGVIFFTHTKPLVMQNCIVYQLLRRMHV</sequence>
<dbReference type="InterPro" id="IPR053138">
    <property type="entry name" value="N-alpha-Ac-DABA_deacetylase"/>
</dbReference>
<protein>
    <recommendedName>
        <fullName evidence="5">Succinylglutamate desuccinylase/Aspartoacylase catalytic domain-containing protein</fullName>
    </recommendedName>
</protein>
<keyword evidence="7" id="KW-1185">Reference proteome</keyword>
<dbReference type="OrthoDB" id="9782876at2"/>
<evidence type="ECO:0000313" key="6">
    <source>
        <dbReference type="EMBL" id="SES72258.1"/>
    </source>
</evidence>
<feature type="domain" description="Succinylglutamate desuccinylase/Aspartoacylase catalytic" evidence="5">
    <location>
        <begin position="31"/>
        <end position="123"/>
    </location>
</feature>
<dbReference type="InterPro" id="IPR055438">
    <property type="entry name" value="AstE_AspA_cat"/>
</dbReference>
<evidence type="ECO:0000256" key="1">
    <source>
        <dbReference type="ARBA" id="ARBA00001947"/>
    </source>
</evidence>
<dbReference type="Proteomes" id="UP000199800">
    <property type="component" value="Unassembled WGS sequence"/>
</dbReference>
<evidence type="ECO:0000259" key="5">
    <source>
        <dbReference type="Pfam" id="PF24827"/>
    </source>
</evidence>
<dbReference type="CDD" id="cd06253">
    <property type="entry name" value="M14_ASTE_ASPA-like"/>
    <property type="match status" value="1"/>
</dbReference>
<dbReference type="AlphaFoldDB" id="A0A1H9YT06"/>
<dbReference type="EMBL" id="FOHN01000002">
    <property type="protein sequence ID" value="SES72258.1"/>
    <property type="molecule type" value="Genomic_DNA"/>
</dbReference>
<evidence type="ECO:0000313" key="7">
    <source>
        <dbReference type="Proteomes" id="UP000199800"/>
    </source>
</evidence>
<dbReference type="PANTHER" id="PTHR37326">
    <property type="entry name" value="BLL3975 PROTEIN"/>
    <property type="match status" value="1"/>
</dbReference>
<dbReference type="GO" id="GO:0016788">
    <property type="term" value="F:hydrolase activity, acting on ester bonds"/>
    <property type="evidence" value="ECO:0007669"/>
    <property type="project" value="InterPro"/>
</dbReference>
<dbReference type="STRING" id="29364.SAMN04487772_102190"/>
<evidence type="ECO:0000256" key="4">
    <source>
        <dbReference type="ARBA" id="ARBA00022833"/>
    </source>
</evidence>
<reference evidence="6 7" key="1">
    <citation type="submission" date="2016-10" db="EMBL/GenBank/DDBJ databases">
        <authorList>
            <person name="de Groot N.N."/>
        </authorList>
    </citation>
    <scope>NUCLEOTIDE SEQUENCE [LARGE SCALE GENOMIC DNA]</scope>
    <source>
        <strain evidence="6 7">DSM 1801</strain>
    </source>
</reference>
<keyword evidence="4" id="KW-0862">Zinc</keyword>
<accession>A0A1H9YT06</accession>
<organism evidence="6 7">
    <name type="scientific">[Clostridium] polysaccharolyticum</name>
    <dbReference type="NCBI Taxonomy" id="29364"/>
    <lineage>
        <taxon>Bacteria</taxon>
        <taxon>Bacillati</taxon>
        <taxon>Bacillota</taxon>
        <taxon>Clostridia</taxon>
        <taxon>Lachnospirales</taxon>
        <taxon>Lachnospiraceae</taxon>
    </lineage>
</organism>
<dbReference type="SUPFAM" id="SSF53187">
    <property type="entry name" value="Zn-dependent exopeptidases"/>
    <property type="match status" value="1"/>
</dbReference>
<dbReference type="GO" id="GO:0046872">
    <property type="term" value="F:metal ion binding"/>
    <property type="evidence" value="ECO:0007669"/>
    <property type="project" value="UniProtKB-KW"/>
</dbReference>
<evidence type="ECO:0000256" key="3">
    <source>
        <dbReference type="ARBA" id="ARBA00022801"/>
    </source>
</evidence>
<keyword evidence="3" id="KW-0378">Hydrolase</keyword>
<comment type="cofactor">
    <cofactor evidence="1">
        <name>Zn(2+)</name>
        <dbReference type="ChEBI" id="CHEBI:29105"/>
    </cofactor>
</comment>
<proteinExistence type="predicted"/>
<dbReference type="Pfam" id="PF24827">
    <property type="entry name" value="AstE_AspA_cat"/>
    <property type="match status" value="1"/>
</dbReference>
<name>A0A1H9YT06_9FIRM</name>
<dbReference type="Gene3D" id="3.40.630.10">
    <property type="entry name" value="Zn peptidases"/>
    <property type="match status" value="1"/>
</dbReference>